<reference evidence="1 2" key="1">
    <citation type="journal article" date="2021" name="Elife">
        <title>Chloroplast acquisition without the gene transfer in kleptoplastic sea slugs, Plakobranchus ocellatus.</title>
        <authorList>
            <person name="Maeda T."/>
            <person name="Takahashi S."/>
            <person name="Yoshida T."/>
            <person name="Shimamura S."/>
            <person name="Takaki Y."/>
            <person name="Nagai Y."/>
            <person name="Toyoda A."/>
            <person name="Suzuki Y."/>
            <person name="Arimoto A."/>
            <person name="Ishii H."/>
            <person name="Satoh N."/>
            <person name="Nishiyama T."/>
            <person name="Hasebe M."/>
            <person name="Maruyama T."/>
            <person name="Minagawa J."/>
            <person name="Obokata J."/>
            <person name="Shigenobu S."/>
        </authorList>
    </citation>
    <scope>NUCLEOTIDE SEQUENCE [LARGE SCALE GENOMIC DNA]</scope>
</reference>
<evidence type="ECO:0000313" key="2">
    <source>
        <dbReference type="Proteomes" id="UP000762676"/>
    </source>
</evidence>
<proteinExistence type="predicted"/>
<dbReference type="Proteomes" id="UP000762676">
    <property type="component" value="Unassembled WGS sequence"/>
</dbReference>
<protein>
    <submittedName>
        <fullName evidence="1">Uncharacterized protein</fullName>
    </submittedName>
</protein>
<dbReference type="AlphaFoldDB" id="A0AAV4IA78"/>
<evidence type="ECO:0000313" key="1">
    <source>
        <dbReference type="EMBL" id="GFS07334.1"/>
    </source>
</evidence>
<keyword evidence="2" id="KW-1185">Reference proteome</keyword>
<dbReference type="EMBL" id="BMAT01009499">
    <property type="protein sequence ID" value="GFS07334.1"/>
    <property type="molecule type" value="Genomic_DNA"/>
</dbReference>
<gene>
    <name evidence="1" type="ORF">ElyMa_004728100</name>
</gene>
<sequence>MYEIRILSKRSSGIKDNPPNQGDSLLVPTDLCTVYQHLCPPDRPSSAVAAPYVGVQQSGWACYPVARPAAMMMWPGEWEQDVLQTRPTTTTTTRAPALAPGGEQIRHQHLSEQRPHTRLGLHAENVSGPVSVSHPSFREKLVVTFFAIAIYTPHCVFCPRRRAHPKWKLSVVRSEALF</sequence>
<accession>A0AAV4IA78</accession>
<organism evidence="1 2">
    <name type="scientific">Elysia marginata</name>
    <dbReference type="NCBI Taxonomy" id="1093978"/>
    <lineage>
        <taxon>Eukaryota</taxon>
        <taxon>Metazoa</taxon>
        <taxon>Spiralia</taxon>
        <taxon>Lophotrochozoa</taxon>
        <taxon>Mollusca</taxon>
        <taxon>Gastropoda</taxon>
        <taxon>Heterobranchia</taxon>
        <taxon>Euthyneura</taxon>
        <taxon>Panpulmonata</taxon>
        <taxon>Sacoglossa</taxon>
        <taxon>Placobranchoidea</taxon>
        <taxon>Plakobranchidae</taxon>
        <taxon>Elysia</taxon>
    </lineage>
</organism>
<comment type="caution">
    <text evidence="1">The sequence shown here is derived from an EMBL/GenBank/DDBJ whole genome shotgun (WGS) entry which is preliminary data.</text>
</comment>
<name>A0AAV4IA78_9GAST</name>